<gene>
    <name evidence="2" type="ORF">U3653_28300</name>
</gene>
<dbReference type="EMBL" id="JAYKYQ010000014">
    <property type="protein sequence ID" value="MEB3513946.1"/>
    <property type="molecule type" value="Genomic_DNA"/>
</dbReference>
<reference evidence="2 3" key="1">
    <citation type="submission" date="2023-12" db="EMBL/GenBank/DDBJ databases">
        <title>novel species in genus Nocarida.</title>
        <authorList>
            <person name="Li Z."/>
        </authorList>
    </citation>
    <scope>NUCLEOTIDE SEQUENCE [LARGE SCALE GENOMIC DNA]</scope>
    <source>
        <strain evidence="2 3">CDC186</strain>
    </source>
</reference>
<feature type="compositionally biased region" description="Low complexity" evidence="1">
    <location>
        <begin position="233"/>
        <end position="248"/>
    </location>
</feature>
<name>A0ABU6B2I7_9NOCA</name>
<dbReference type="Proteomes" id="UP001348098">
    <property type="component" value="Unassembled WGS sequence"/>
</dbReference>
<feature type="compositionally biased region" description="Low complexity" evidence="1">
    <location>
        <begin position="189"/>
        <end position="202"/>
    </location>
</feature>
<evidence type="ECO:0000313" key="3">
    <source>
        <dbReference type="Proteomes" id="UP001348098"/>
    </source>
</evidence>
<comment type="caution">
    <text evidence="2">The sequence shown here is derived from an EMBL/GenBank/DDBJ whole genome shotgun (WGS) entry which is preliminary data.</text>
</comment>
<proteinExistence type="predicted"/>
<sequence length="396" mass="41310">MFEKLMRAGSRSQRGIAVIGAVVAVSCSCGGTTGPQDPSGYSALPTSCAEIGTAAGDALHQFAGALPTVDAQPVTTSKLDNAAGQTLTCTVTYEDPIPHRGKASTPEPLSRTAKIDLWVWTTPAVVGQTTTSTQTEPTSASGAPTPIRGIGDHADIMTLPLGKNQVAVAVRTRLGNLAVNVHTRGLNWSGSSGTPPTGDSPGLRNDLASGAESIAAALIHNLSASLPRKTFRPESATTSASAVTTAPDPTTPTAPRPVWDPCTIPDADVTAAGLNPQSKKTDIPYPEAKQCRWTGPSYDVAVFTRDSRFTDWAYEVFTQHRPVMVGDRRALLAVPRDVPGASCTLLLDIPQGTQDGIKTGVVEVRASTETSGNLGTLCTELTRLAVPLTQHFPVGR</sequence>
<dbReference type="Pfam" id="PF12079">
    <property type="entry name" value="DUF3558"/>
    <property type="match status" value="1"/>
</dbReference>
<organism evidence="2 3">
    <name type="scientific">Nocardia implantans</name>
    <dbReference type="NCBI Taxonomy" id="3108168"/>
    <lineage>
        <taxon>Bacteria</taxon>
        <taxon>Bacillati</taxon>
        <taxon>Actinomycetota</taxon>
        <taxon>Actinomycetes</taxon>
        <taxon>Mycobacteriales</taxon>
        <taxon>Nocardiaceae</taxon>
        <taxon>Nocardia</taxon>
    </lineage>
</organism>
<dbReference type="RefSeq" id="WP_324722485.1">
    <property type="nucleotide sequence ID" value="NZ_JAYKYQ010000014.1"/>
</dbReference>
<feature type="region of interest" description="Disordered" evidence="1">
    <location>
        <begin position="128"/>
        <end position="149"/>
    </location>
</feature>
<dbReference type="InterPro" id="IPR024520">
    <property type="entry name" value="DUF3558"/>
</dbReference>
<dbReference type="PROSITE" id="PS51257">
    <property type="entry name" value="PROKAR_LIPOPROTEIN"/>
    <property type="match status" value="1"/>
</dbReference>
<accession>A0ABU6B2I7</accession>
<feature type="region of interest" description="Disordered" evidence="1">
    <location>
        <begin position="185"/>
        <end position="207"/>
    </location>
</feature>
<protein>
    <submittedName>
        <fullName evidence="2">DUF3558 family protein</fullName>
    </submittedName>
</protein>
<evidence type="ECO:0000256" key="1">
    <source>
        <dbReference type="SAM" id="MobiDB-lite"/>
    </source>
</evidence>
<keyword evidence="3" id="KW-1185">Reference proteome</keyword>
<evidence type="ECO:0000313" key="2">
    <source>
        <dbReference type="EMBL" id="MEB3513946.1"/>
    </source>
</evidence>
<feature type="compositionally biased region" description="Low complexity" evidence="1">
    <location>
        <begin position="128"/>
        <end position="139"/>
    </location>
</feature>
<feature type="region of interest" description="Disordered" evidence="1">
    <location>
        <begin position="229"/>
        <end position="260"/>
    </location>
</feature>